<dbReference type="EMBL" id="JBHSQO010000011">
    <property type="protein sequence ID" value="MFC6090334.1"/>
    <property type="molecule type" value="Genomic_DNA"/>
</dbReference>
<dbReference type="SUPFAM" id="SSF88946">
    <property type="entry name" value="Sigma2 domain of RNA polymerase sigma factors"/>
    <property type="match status" value="1"/>
</dbReference>
<keyword evidence="1" id="KW-0805">Transcription regulation</keyword>
<organism evidence="6 7">
    <name type="scientific">Saccharothrix lopnurensis</name>
    <dbReference type="NCBI Taxonomy" id="1670621"/>
    <lineage>
        <taxon>Bacteria</taxon>
        <taxon>Bacillati</taxon>
        <taxon>Actinomycetota</taxon>
        <taxon>Actinomycetes</taxon>
        <taxon>Pseudonocardiales</taxon>
        <taxon>Pseudonocardiaceae</taxon>
        <taxon>Saccharothrix</taxon>
    </lineage>
</organism>
<dbReference type="InterPro" id="IPR007627">
    <property type="entry name" value="RNA_pol_sigma70_r2"/>
</dbReference>
<dbReference type="RefSeq" id="WP_380636105.1">
    <property type="nucleotide sequence ID" value="NZ_JBHSQO010000011.1"/>
</dbReference>
<evidence type="ECO:0000256" key="2">
    <source>
        <dbReference type="ARBA" id="ARBA00023082"/>
    </source>
</evidence>
<name>A0ABW1P4Z6_9PSEU</name>
<dbReference type="InterPro" id="IPR039425">
    <property type="entry name" value="RNA_pol_sigma-70-like"/>
</dbReference>
<evidence type="ECO:0000313" key="6">
    <source>
        <dbReference type="EMBL" id="MFC6090334.1"/>
    </source>
</evidence>
<dbReference type="Pfam" id="PF04542">
    <property type="entry name" value="Sigma70_r2"/>
    <property type="match status" value="1"/>
</dbReference>
<comment type="caution">
    <text evidence="6">The sequence shown here is derived from an EMBL/GenBank/DDBJ whole genome shotgun (WGS) entry which is preliminary data.</text>
</comment>
<dbReference type="Proteomes" id="UP001596220">
    <property type="component" value="Unassembled WGS sequence"/>
</dbReference>
<dbReference type="Gene3D" id="1.10.1740.10">
    <property type="match status" value="1"/>
</dbReference>
<evidence type="ECO:0000313" key="7">
    <source>
        <dbReference type="Proteomes" id="UP001596220"/>
    </source>
</evidence>
<feature type="compositionally biased region" description="Low complexity" evidence="4">
    <location>
        <begin position="99"/>
        <end position="140"/>
    </location>
</feature>
<evidence type="ECO:0000256" key="4">
    <source>
        <dbReference type="SAM" id="MobiDB-lite"/>
    </source>
</evidence>
<dbReference type="PANTHER" id="PTHR43133:SF25">
    <property type="entry name" value="RNA POLYMERASE SIGMA FACTOR RFAY-RELATED"/>
    <property type="match status" value="1"/>
</dbReference>
<gene>
    <name evidence="6" type="ORF">ACFP3R_13700</name>
</gene>
<evidence type="ECO:0000259" key="5">
    <source>
        <dbReference type="Pfam" id="PF04542"/>
    </source>
</evidence>
<keyword evidence="2" id="KW-0731">Sigma factor</keyword>
<dbReference type="PANTHER" id="PTHR43133">
    <property type="entry name" value="RNA POLYMERASE ECF-TYPE SIGMA FACTO"/>
    <property type="match status" value="1"/>
</dbReference>
<keyword evidence="7" id="KW-1185">Reference proteome</keyword>
<evidence type="ECO:0000256" key="3">
    <source>
        <dbReference type="ARBA" id="ARBA00023163"/>
    </source>
</evidence>
<feature type="region of interest" description="Disordered" evidence="4">
    <location>
        <begin position="92"/>
        <end position="148"/>
    </location>
</feature>
<feature type="domain" description="RNA polymerase sigma-70 region 2" evidence="5">
    <location>
        <begin position="26"/>
        <end position="78"/>
    </location>
</feature>
<sequence>MTTDDPDDRVLWAQASAGDGHAFGVLFDRHARAVYNHCFRLTASWAAAEDHLQNTFLVAWRKRDRLRLEHHSALPWLPAVAVLVVVLAPGQRPTDDAGAATSPVTTDPVTTNPATTNPVTTNPVTTAPARTAPATTTGPTTEPPSVSPGLAPARVGEIEQGCAAAAPHREPAVPHQYHVDPVGGDLAVLYTEHGVVECTVDGPTAAYHPSFTAVRDREWLPGPFAADAVVVSSGGDLGKARHGGARGRVVAVGRVSARHALAVNRYRGAAGATPRYGRVWL</sequence>
<evidence type="ECO:0000256" key="1">
    <source>
        <dbReference type="ARBA" id="ARBA00023015"/>
    </source>
</evidence>
<keyword evidence="3" id="KW-0804">Transcription</keyword>
<proteinExistence type="predicted"/>
<dbReference type="InterPro" id="IPR013325">
    <property type="entry name" value="RNA_pol_sigma_r2"/>
</dbReference>
<reference evidence="7" key="1">
    <citation type="journal article" date="2019" name="Int. J. Syst. Evol. Microbiol.">
        <title>The Global Catalogue of Microorganisms (GCM) 10K type strain sequencing project: providing services to taxonomists for standard genome sequencing and annotation.</title>
        <authorList>
            <consortium name="The Broad Institute Genomics Platform"/>
            <consortium name="The Broad Institute Genome Sequencing Center for Infectious Disease"/>
            <person name="Wu L."/>
            <person name="Ma J."/>
        </authorList>
    </citation>
    <scope>NUCLEOTIDE SEQUENCE [LARGE SCALE GENOMIC DNA]</scope>
    <source>
        <strain evidence="7">CGMCC 4.7246</strain>
    </source>
</reference>
<accession>A0ABW1P4Z6</accession>
<protein>
    <submittedName>
        <fullName evidence="6">RNA polymerase sigma factor</fullName>
    </submittedName>
</protein>